<dbReference type="RefSeq" id="WP_172238676.1">
    <property type="nucleotide sequence ID" value="NZ_BMDD01000001.1"/>
</dbReference>
<keyword evidence="6 8" id="KW-0342">GTP-binding</keyword>
<feature type="binding site" evidence="8">
    <location>
        <begin position="24"/>
        <end position="26"/>
    </location>
    <ligand>
        <name>GTP</name>
        <dbReference type="ChEBI" id="CHEBI:37565"/>
    </ligand>
</feature>
<dbReference type="EC" id="2.7.7.77" evidence="8"/>
<dbReference type="InterPro" id="IPR013482">
    <property type="entry name" value="Molybde_CF_guanTrfase"/>
</dbReference>
<gene>
    <name evidence="8 10" type="primary">mobA</name>
    <name evidence="10" type="ORF">GCM10007362_05340</name>
</gene>
<name>A0ABQ1ZN15_9BACL</name>
<evidence type="ECO:0000256" key="5">
    <source>
        <dbReference type="ARBA" id="ARBA00022842"/>
    </source>
</evidence>
<evidence type="ECO:0000259" key="9">
    <source>
        <dbReference type="Pfam" id="PF12804"/>
    </source>
</evidence>
<comment type="domain">
    <text evidence="8">The N-terminal domain determines nucleotide recognition and specific binding, while the C-terminal domain determines the specific binding to the target protein.</text>
</comment>
<dbReference type="SUPFAM" id="SSF53448">
    <property type="entry name" value="Nucleotide-diphospho-sugar transferases"/>
    <property type="match status" value="1"/>
</dbReference>
<comment type="cofactor">
    <cofactor evidence="8">
        <name>Mg(2+)</name>
        <dbReference type="ChEBI" id="CHEBI:18420"/>
    </cofactor>
</comment>
<keyword evidence="5 8" id="KW-0460">Magnesium</keyword>
<keyword evidence="1 8" id="KW-0963">Cytoplasm</keyword>
<evidence type="ECO:0000256" key="2">
    <source>
        <dbReference type="ARBA" id="ARBA00022679"/>
    </source>
</evidence>
<keyword evidence="10" id="KW-0548">Nucleotidyltransferase</keyword>
<evidence type="ECO:0000256" key="4">
    <source>
        <dbReference type="ARBA" id="ARBA00022741"/>
    </source>
</evidence>
<keyword evidence="11" id="KW-1185">Reference proteome</keyword>
<evidence type="ECO:0000256" key="1">
    <source>
        <dbReference type="ARBA" id="ARBA00022490"/>
    </source>
</evidence>
<protein>
    <recommendedName>
        <fullName evidence="8">Probable molybdenum cofactor guanylyltransferase</fullName>
        <shortName evidence="8">MoCo guanylyltransferase</shortName>
        <ecNumber evidence="8">2.7.7.77</ecNumber>
    </recommendedName>
    <alternativeName>
        <fullName evidence="8">GTP:molybdopterin guanylyltransferase</fullName>
    </alternativeName>
    <alternativeName>
        <fullName evidence="8">Mo-MPT guanylyltransferase</fullName>
    </alternativeName>
    <alternativeName>
        <fullName evidence="8">Molybdopterin guanylyltransferase</fullName>
    </alternativeName>
    <alternativeName>
        <fullName evidence="8">Molybdopterin-guanine dinucleotide synthase</fullName>
        <shortName evidence="8">MGD synthase</shortName>
    </alternativeName>
</protein>
<organism evidence="10 11">
    <name type="scientific">Saccharibacillus endophyticus</name>
    <dbReference type="NCBI Taxonomy" id="2060666"/>
    <lineage>
        <taxon>Bacteria</taxon>
        <taxon>Bacillati</taxon>
        <taxon>Bacillota</taxon>
        <taxon>Bacilli</taxon>
        <taxon>Bacillales</taxon>
        <taxon>Paenibacillaceae</taxon>
        <taxon>Saccharibacillus</taxon>
    </lineage>
</organism>
<dbReference type="PANTHER" id="PTHR19136">
    <property type="entry name" value="MOLYBDENUM COFACTOR GUANYLYLTRANSFERASE"/>
    <property type="match status" value="1"/>
</dbReference>
<evidence type="ECO:0000256" key="8">
    <source>
        <dbReference type="HAMAP-Rule" id="MF_00316"/>
    </source>
</evidence>
<evidence type="ECO:0000256" key="7">
    <source>
        <dbReference type="ARBA" id="ARBA00023150"/>
    </source>
</evidence>
<dbReference type="PANTHER" id="PTHR19136:SF81">
    <property type="entry name" value="MOLYBDENUM COFACTOR GUANYLYLTRANSFERASE"/>
    <property type="match status" value="1"/>
</dbReference>
<comment type="caution">
    <text evidence="8">Lacks conserved residue(s) required for the propagation of feature annotation.</text>
</comment>
<dbReference type="CDD" id="cd02503">
    <property type="entry name" value="MobA"/>
    <property type="match status" value="1"/>
</dbReference>
<comment type="function">
    <text evidence="8">Transfers a GMP moiety from GTP to Mo-molybdopterin (Mo-MPT) cofactor (Moco or molybdenum cofactor) to form Mo-molybdopterin guanine dinucleotide (Mo-MGD) cofactor.</text>
</comment>
<dbReference type="HAMAP" id="MF_00316">
    <property type="entry name" value="MobA"/>
    <property type="match status" value="1"/>
</dbReference>
<feature type="binding site" evidence="8">
    <location>
        <position position="87"/>
    </location>
    <ligand>
        <name>GTP</name>
        <dbReference type="ChEBI" id="CHEBI:37565"/>
    </ligand>
</feature>
<keyword evidence="4 8" id="KW-0547">Nucleotide-binding</keyword>
<proteinExistence type="inferred from homology"/>
<reference evidence="11" key="1">
    <citation type="journal article" date="2019" name="Int. J. Syst. Evol. Microbiol.">
        <title>The Global Catalogue of Microorganisms (GCM) 10K type strain sequencing project: providing services to taxonomists for standard genome sequencing and annotation.</title>
        <authorList>
            <consortium name="The Broad Institute Genomics Platform"/>
            <consortium name="The Broad Institute Genome Sequencing Center for Infectious Disease"/>
            <person name="Wu L."/>
            <person name="Ma J."/>
        </authorList>
    </citation>
    <scope>NUCLEOTIDE SEQUENCE [LARGE SCALE GENOMIC DNA]</scope>
    <source>
        <strain evidence="11">CCM 8702</strain>
    </source>
</reference>
<dbReference type="InterPro" id="IPR025877">
    <property type="entry name" value="MobA-like_NTP_Trfase"/>
</dbReference>
<keyword evidence="7 8" id="KW-0501">Molybdenum cofactor biosynthesis</keyword>
<accession>A0ABQ1ZN15</accession>
<dbReference type="Gene3D" id="3.90.550.10">
    <property type="entry name" value="Spore Coat Polysaccharide Biosynthesis Protein SpsA, Chain A"/>
    <property type="match status" value="1"/>
</dbReference>
<sequence>MNGADGTHASGSDREKCRTVGVLLAGGLSRRFGSPKAFARLSGEGADGRMFYERALDALREACDTVLVVASRELENRFPPHLDVCTDLPQMEGRGPLAGICTAMRKHPNARYVVMACDMPFIGAADVRKLLETAGNVPAADVVAVRTAEAPVPLFSVWRHGAADRLEESVSAGDLSVMKRLAGLNTCWIDAVTINENENVFRNCNTPDDSDIKLN</sequence>
<comment type="catalytic activity">
    <reaction evidence="8">
        <text>Mo-molybdopterin + GTP + H(+) = Mo-molybdopterin guanine dinucleotide + diphosphate</text>
        <dbReference type="Rhea" id="RHEA:34243"/>
        <dbReference type="ChEBI" id="CHEBI:15378"/>
        <dbReference type="ChEBI" id="CHEBI:33019"/>
        <dbReference type="ChEBI" id="CHEBI:37565"/>
        <dbReference type="ChEBI" id="CHEBI:71302"/>
        <dbReference type="ChEBI" id="CHEBI:71310"/>
        <dbReference type="EC" id="2.7.7.77"/>
    </reaction>
</comment>
<evidence type="ECO:0000313" key="11">
    <source>
        <dbReference type="Proteomes" id="UP000605427"/>
    </source>
</evidence>
<dbReference type="InterPro" id="IPR029044">
    <property type="entry name" value="Nucleotide-diphossugar_trans"/>
</dbReference>
<comment type="caution">
    <text evidence="10">The sequence shown here is derived from an EMBL/GenBank/DDBJ whole genome shotgun (WGS) entry which is preliminary data.</text>
</comment>
<keyword evidence="2 8" id="KW-0808">Transferase</keyword>
<dbReference type="Proteomes" id="UP000605427">
    <property type="component" value="Unassembled WGS sequence"/>
</dbReference>
<dbReference type="Pfam" id="PF12804">
    <property type="entry name" value="NTP_transf_3"/>
    <property type="match status" value="1"/>
</dbReference>
<feature type="domain" description="MobA-like NTP transferase" evidence="9">
    <location>
        <begin position="21"/>
        <end position="174"/>
    </location>
</feature>
<dbReference type="GO" id="GO:0016779">
    <property type="term" value="F:nucleotidyltransferase activity"/>
    <property type="evidence" value="ECO:0007669"/>
    <property type="project" value="UniProtKB-KW"/>
</dbReference>
<comment type="similarity">
    <text evidence="8">Belongs to the MobA family.</text>
</comment>
<evidence type="ECO:0000313" key="10">
    <source>
        <dbReference type="EMBL" id="GGH69850.1"/>
    </source>
</evidence>
<comment type="subcellular location">
    <subcellularLocation>
        <location evidence="8">Cytoplasm</location>
    </subcellularLocation>
</comment>
<feature type="binding site" evidence="8">
    <location>
        <position position="118"/>
    </location>
    <ligand>
        <name>GTP</name>
        <dbReference type="ChEBI" id="CHEBI:37565"/>
    </ligand>
</feature>
<keyword evidence="3 8" id="KW-0479">Metal-binding</keyword>
<feature type="binding site" evidence="8">
    <location>
        <position position="118"/>
    </location>
    <ligand>
        <name>Mg(2+)</name>
        <dbReference type="ChEBI" id="CHEBI:18420"/>
    </ligand>
</feature>
<evidence type="ECO:0000256" key="3">
    <source>
        <dbReference type="ARBA" id="ARBA00022723"/>
    </source>
</evidence>
<feature type="binding site" evidence="8">
    <location>
        <position position="36"/>
    </location>
    <ligand>
        <name>GTP</name>
        <dbReference type="ChEBI" id="CHEBI:37565"/>
    </ligand>
</feature>
<dbReference type="EMBL" id="BMDD01000001">
    <property type="protein sequence ID" value="GGH69850.1"/>
    <property type="molecule type" value="Genomic_DNA"/>
</dbReference>
<evidence type="ECO:0000256" key="6">
    <source>
        <dbReference type="ARBA" id="ARBA00023134"/>
    </source>
</evidence>